<dbReference type="Gene3D" id="3.40.47.10">
    <property type="match status" value="2"/>
</dbReference>
<dbReference type="EMBL" id="FNSD01000001">
    <property type="protein sequence ID" value="SEB99914.1"/>
    <property type="molecule type" value="Genomic_DNA"/>
</dbReference>
<gene>
    <name evidence="15" type="ORF">SAMN05443244_2391</name>
</gene>
<keyword evidence="5" id="KW-0997">Cell inner membrane</keyword>
<dbReference type="CDD" id="cd00834">
    <property type="entry name" value="KAS_I_II"/>
    <property type="match status" value="1"/>
</dbReference>
<dbReference type="GO" id="GO:0005886">
    <property type="term" value="C:plasma membrane"/>
    <property type="evidence" value="ECO:0007669"/>
    <property type="project" value="UniProtKB-SubCell"/>
</dbReference>
<dbReference type="AlphaFoldDB" id="A0A1H4NXM9"/>
<dbReference type="GO" id="GO:0004315">
    <property type="term" value="F:3-oxoacyl-[acyl-carrier-protein] synthase activity"/>
    <property type="evidence" value="ECO:0007669"/>
    <property type="project" value="InterPro"/>
</dbReference>
<dbReference type="GO" id="GO:0006633">
    <property type="term" value="P:fatty acid biosynthetic process"/>
    <property type="evidence" value="ECO:0007669"/>
    <property type="project" value="InterPro"/>
</dbReference>
<dbReference type="RefSeq" id="WP_074654259.1">
    <property type="nucleotide sequence ID" value="NZ_FNSD01000001.1"/>
</dbReference>
<keyword evidence="9" id="KW-0472">Membrane</keyword>
<evidence type="ECO:0000256" key="4">
    <source>
        <dbReference type="ARBA" id="ARBA00022475"/>
    </source>
</evidence>
<keyword evidence="4" id="KW-1003">Cell membrane</keyword>
<comment type="similarity">
    <text evidence="2 13">Belongs to the thiolase-like superfamily. Beta-ketoacyl-ACP synthases family.</text>
</comment>
<evidence type="ECO:0000256" key="3">
    <source>
        <dbReference type="ARBA" id="ARBA00022458"/>
    </source>
</evidence>
<evidence type="ECO:0000256" key="13">
    <source>
        <dbReference type="RuleBase" id="RU003694"/>
    </source>
</evidence>
<dbReference type="PROSITE" id="PS00606">
    <property type="entry name" value="KS3_1"/>
    <property type="match status" value="1"/>
</dbReference>
<evidence type="ECO:0000313" key="16">
    <source>
        <dbReference type="Proteomes" id="UP000182409"/>
    </source>
</evidence>
<dbReference type="PANTHER" id="PTHR11712:SF352">
    <property type="entry name" value="3-OXOACYL-[ACYL-CARRIER-PROTEIN] SYNTHASE"/>
    <property type="match status" value="1"/>
</dbReference>
<dbReference type="SUPFAM" id="SSF53901">
    <property type="entry name" value="Thiolase-like"/>
    <property type="match status" value="2"/>
</dbReference>
<keyword evidence="6 13" id="KW-0808">Transferase</keyword>
<sequence length="401" mass="41320">MRRVVLTGAGCVTAIGHDVATFRSNLFAGISGIHDVEDVPPGELHFSTIASVRGFVASDWLMASQTKLAERSSQFAIASARQALSASGLMKAYAGSDVAAVFGCSAGGRTAEEPETAKLYTQGGRIHPLTVPRAMASAGTSLVCIEHGITGPAYNVSTACASGAHALGQAFHMVRSGMVEAAIAGGHEAPLTFGFLKGWDSLHVVSPTVCRPFAADRDGMTLGEGAALVTMEAMDAAVARGAPVLAEIVGFGMSSDGHHMTQANPAGPAAAMLRALQDAHAMPSEVGYVNAHGTGTDVNDRAEADALHRVFGDDARTLPVSSTKRLHGHAMGASGAIELLATALALHEGVLPGNGHIHVDEALNLQGVLRENRKTDASMALTNSFAFGGLNAVIALRRYVP</sequence>
<protein>
    <recommendedName>
        <fullName evidence="11">Nodulation protein E</fullName>
    </recommendedName>
    <alternativeName>
        <fullName evidence="12">Host-specificity of nodulation protein B</fullName>
    </alternativeName>
</protein>
<keyword evidence="8" id="KW-1133">Transmembrane helix</keyword>
<evidence type="ECO:0000256" key="7">
    <source>
        <dbReference type="ARBA" id="ARBA00022692"/>
    </source>
</evidence>
<keyword evidence="7" id="KW-0812">Transmembrane</keyword>
<evidence type="ECO:0000256" key="11">
    <source>
        <dbReference type="ARBA" id="ARBA00039445"/>
    </source>
</evidence>
<feature type="domain" description="Ketosynthase family 3 (KS3)" evidence="14">
    <location>
        <begin position="1"/>
        <end position="398"/>
    </location>
</feature>
<reference evidence="15 16" key="1">
    <citation type="submission" date="2016-10" db="EMBL/GenBank/DDBJ databases">
        <authorList>
            <person name="de Groot N.N."/>
        </authorList>
    </citation>
    <scope>NUCLEOTIDE SEQUENCE [LARGE SCALE GENOMIC DNA]</scope>
    <source>
        <strain evidence="15 16">AB35.6</strain>
    </source>
</reference>
<dbReference type="Pfam" id="PF02801">
    <property type="entry name" value="Ketoacyl-synt_C"/>
    <property type="match status" value="1"/>
</dbReference>
<evidence type="ECO:0000256" key="8">
    <source>
        <dbReference type="ARBA" id="ARBA00022989"/>
    </source>
</evidence>
<dbReference type="InterPro" id="IPR016039">
    <property type="entry name" value="Thiolase-like"/>
</dbReference>
<dbReference type="Proteomes" id="UP000182409">
    <property type="component" value="Unassembled WGS sequence"/>
</dbReference>
<organism evidence="15 16">
    <name type="scientific">Terriglobus roseus</name>
    <dbReference type="NCBI Taxonomy" id="392734"/>
    <lineage>
        <taxon>Bacteria</taxon>
        <taxon>Pseudomonadati</taxon>
        <taxon>Acidobacteriota</taxon>
        <taxon>Terriglobia</taxon>
        <taxon>Terriglobales</taxon>
        <taxon>Acidobacteriaceae</taxon>
        <taxon>Terriglobus</taxon>
    </lineage>
</organism>
<proteinExistence type="inferred from homology"/>
<dbReference type="PROSITE" id="PS52004">
    <property type="entry name" value="KS3_2"/>
    <property type="match status" value="1"/>
</dbReference>
<comment type="subcellular location">
    <subcellularLocation>
        <location evidence="1">Cell inner membrane</location>
    </subcellularLocation>
</comment>
<evidence type="ECO:0000256" key="2">
    <source>
        <dbReference type="ARBA" id="ARBA00008467"/>
    </source>
</evidence>
<evidence type="ECO:0000256" key="5">
    <source>
        <dbReference type="ARBA" id="ARBA00022519"/>
    </source>
</evidence>
<dbReference type="OrthoDB" id="9808669at2"/>
<dbReference type="InterPro" id="IPR014030">
    <property type="entry name" value="Ketoacyl_synth_N"/>
</dbReference>
<evidence type="ECO:0000256" key="10">
    <source>
        <dbReference type="ARBA" id="ARBA00037576"/>
    </source>
</evidence>
<dbReference type="InterPro" id="IPR018201">
    <property type="entry name" value="Ketoacyl_synth_AS"/>
</dbReference>
<dbReference type="PANTHER" id="PTHR11712">
    <property type="entry name" value="POLYKETIDE SYNTHASE-RELATED"/>
    <property type="match status" value="1"/>
</dbReference>
<accession>A0A1H4NXM9</accession>
<name>A0A1H4NXM9_9BACT</name>
<evidence type="ECO:0000256" key="12">
    <source>
        <dbReference type="ARBA" id="ARBA00041756"/>
    </source>
</evidence>
<evidence type="ECO:0000259" key="14">
    <source>
        <dbReference type="PROSITE" id="PS52004"/>
    </source>
</evidence>
<dbReference type="InterPro" id="IPR000794">
    <property type="entry name" value="Beta-ketoacyl_synthase"/>
</dbReference>
<evidence type="ECO:0000256" key="9">
    <source>
        <dbReference type="ARBA" id="ARBA00023136"/>
    </source>
</evidence>
<evidence type="ECO:0000256" key="6">
    <source>
        <dbReference type="ARBA" id="ARBA00022679"/>
    </source>
</evidence>
<dbReference type="InterPro" id="IPR020841">
    <property type="entry name" value="PKS_Beta-ketoAc_synthase_dom"/>
</dbReference>
<evidence type="ECO:0000313" key="15">
    <source>
        <dbReference type="EMBL" id="SEB99914.1"/>
    </source>
</evidence>
<dbReference type="Pfam" id="PF00109">
    <property type="entry name" value="ketoacyl-synt"/>
    <property type="match status" value="1"/>
</dbReference>
<dbReference type="SMART" id="SM00825">
    <property type="entry name" value="PKS_KS"/>
    <property type="match status" value="1"/>
</dbReference>
<comment type="function">
    <text evidence="10">Proposed to synthesize NOD factor fatty acyl chain. Involved in the synthesis of a highly unsaturated fatty acid moiety, which forms part of a lipo-oligosaccharide that is responsible for host specificity.</text>
</comment>
<evidence type="ECO:0000256" key="1">
    <source>
        <dbReference type="ARBA" id="ARBA00004533"/>
    </source>
</evidence>
<dbReference type="InterPro" id="IPR014031">
    <property type="entry name" value="Ketoacyl_synth_C"/>
</dbReference>
<keyword evidence="3" id="KW-0536">Nodulation</keyword>